<evidence type="ECO:0000256" key="7">
    <source>
        <dbReference type="SAM" id="Coils"/>
    </source>
</evidence>
<dbReference type="Proteomes" id="UP001372338">
    <property type="component" value="Unassembled WGS sequence"/>
</dbReference>
<dbReference type="AlphaFoldDB" id="A0AAN9HU15"/>
<dbReference type="PANTHER" id="PTHR45959">
    <property type="entry name" value="BHLH TRANSCRIPTION FACTOR"/>
    <property type="match status" value="1"/>
</dbReference>
<dbReference type="GO" id="GO:0005634">
    <property type="term" value="C:nucleus"/>
    <property type="evidence" value="ECO:0007669"/>
    <property type="project" value="UniProtKB-SubCell"/>
</dbReference>
<protein>
    <recommendedName>
        <fullName evidence="9">BHLH domain-containing protein</fullName>
    </recommendedName>
</protein>
<dbReference type="FunFam" id="4.10.280.10:FF:000095">
    <property type="entry name" value="Basic helix-loop-helix family protein"/>
    <property type="match status" value="1"/>
</dbReference>
<accession>A0AAN9HU15</accession>
<dbReference type="CDD" id="cd11452">
    <property type="entry name" value="bHLH_AtNAI1_like"/>
    <property type="match status" value="1"/>
</dbReference>
<comment type="caution">
    <text evidence="10">The sequence shown here is derived from an EMBL/GenBank/DDBJ whole genome shotgun (WGS) entry which is preliminary data.</text>
</comment>
<evidence type="ECO:0000259" key="9">
    <source>
        <dbReference type="PROSITE" id="PS50888"/>
    </source>
</evidence>
<evidence type="ECO:0000256" key="1">
    <source>
        <dbReference type="ARBA" id="ARBA00004123"/>
    </source>
</evidence>
<gene>
    <name evidence="10" type="ORF">RIF29_35454</name>
</gene>
<organism evidence="10 11">
    <name type="scientific">Crotalaria pallida</name>
    <name type="common">Smooth rattlebox</name>
    <name type="synonym">Crotalaria striata</name>
    <dbReference type="NCBI Taxonomy" id="3830"/>
    <lineage>
        <taxon>Eukaryota</taxon>
        <taxon>Viridiplantae</taxon>
        <taxon>Streptophyta</taxon>
        <taxon>Embryophyta</taxon>
        <taxon>Tracheophyta</taxon>
        <taxon>Spermatophyta</taxon>
        <taxon>Magnoliopsida</taxon>
        <taxon>eudicotyledons</taxon>
        <taxon>Gunneridae</taxon>
        <taxon>Pentapetalae</taxon>
        <taxon>rosids</taxon>
        <taxon>fabids</taxon>
        <taxon>Fabales</taxon>
        <taxon>Fabaceae</taxon>
        <taxon>Papilionoideae</taxon>
        <taxon>50 kb inversion clade</taxon>
        <taxon>genistoids sensu lato</taxon>
        <taxon>core genistoids</taxon>
        <taxon>Crotalarieae</taxon>
        <taxon>Crotalaria</taxon>
    </lineage>
</organism>
<dbReference type="PROSITE" id="PS50888">
    <property type="entry name" value="BHLH"/>
    <property type="match status" value="1"/>
</dbReference>
<evidence type="ECO:0000256" key="2">
    <source>
        <dbReference type="ARBA" id="ARBA00011738"/>
    </source>
</evidence>
<dbReference type="Gene3D" id="4.10.280.10">
    <property type="entry name" value="Helix-loop-helix DNA-binding domain"/>
    <property type="match status" value="1"/>
</dbReference>
<feature type="domain" description="BHLH" evidence="9">
    <location>
        <begin position="187"/>
        <end position="236"/>
    </location>
</feature>
<feature type="compositionally biased region" description="Low complexity" evidence="8">
    <location>
        <begin position="92"/>
        <end position="114"/>
    </location>
</feature>
<dbReference type="InterPro" id="IPR011598">
    <property type="entry name" value="bHLH_dom"/>
</dbReference>
<evidence type="ECO:0000256" key="8">
    <source>
        <dbReference type="SAM" id="MobiDB-lite"/>
    </source>
</evidence>
<feature type="region of interest" description="Disordered" evidence="8">
    <location>
        <begin position="62"/>
        <end position="116"/>
    </location>
</feature>
<reference evidence="10 11" key="1">
    <citation type="submission" date="2024-01" db="EMBL/GenBank/DDBJ databases">
        <title>The genomes of 5 underutilized Papilionoideae crops provide insights into root nodulation and disease resistanc.</title>
        <authorList>
            <person name="Yuan L."/>
        </authorList>
    </citation>
    <scope>NUCLEOTIDE SEQUENCE [LARGE SCALE GENOMIC DNA]</scope>
    <source>
        <strain evidence="10">ZHUSHIDOU_FW_LH</strain>
        <tissue evidence="10">Leaf</tissue>
    </source>
</reference>
<feature type="compositionally biased region" description="Polar residues" evidence="8">
    <location>
        <begin position="81"/>
        <end position="91"/>
    </location>
</feature>
<dbReference type="GO" id="GO:0046983">
    <property type="term" value="F:protein dimerization activity"/>
    <property type="evidence" value="ECO:0007669"/>
    <property type="project" value="InterPro"/>
</dbReference>
<keyword evidence="4" id="KW-0238">DNA-binding</keyword>
<keyword evidence="7" id="KW-0175">Coiled coil</keyword>
<dbReference type="SMART" id="SM00353">
    <property type="entry name" value="HLH"/>
    <property type="match status" value="1"/>
</dbReference>
<keyword evidence="6" id="KW-0539">Nucleus</keyword>
<dbReference type="PANTHER" id="PTHR45959:SF73">
    <property type="entry name" value="TRANSCRIPTION FACTOR BHLH25"/>
    <property type="match status" value="1"/>
</dbReference>
<feature type="coiled-coil region" evidence="7">
    <location>
        <begin position="226"/>
        <end position="253"/>
    </location>
</feature>
<keyword evidence="5" id="KW-0804">Transcription</keyword>
<evidence type="ECO:0000256" key="4">
    <source>
        <dbReference type="ARBA" id="ARBA00023125"/>
    </source>
</evidence>
<dbReference type="GO" id="GO:0006355">
    <property type="term" value="P:regulation of DNA-templated transcription"/>
    <property type="evidence" value="ECO:0007669"/>
    <property type="project" value="UniProtKB-ARBA"/>
</dbReference>
<comment type="subunit">
    <text evidence="2">Homodimer.</text>
</comment>
<dbReference type="SUPFAM" id="SSF47459">
    <property type="entry name" value="HLH, helix-loop-helix DNA-binding domain"/>
    <property type="match status" value="1"/>
</dbReference>
<dbReference type="GO" id="GO:0003677">
    <property type="term" value="F:DNA binding"/>
    <property type="evidence" value="ECO:0007669"/>
    <property type="project" value="UniProtKB-KW"/>
</dbReference>
<dbReference type="InterPro" id="IPR036638">
    <property type="entry name" value="HLH_DNA-bd_sf"/>
</dbReference>
<evidence type="ECO:0000313" key="11">
    <source>
        <dbReference type="Proteomes" id="UP001372338"/>
    </source>
</evidence>
<dbReference type="EMBL" id="JAYWIO010000007">
    <property type="protein sequence ID" value="KAK7251872.1"/>
    <property type="molecule type" value="Genomic_DNA"/>
</dbReference>
<sequence length="366" mass="41270">MMQISSTKYMPEFGMEDDTTFFHQYPMDSFAYQLDDLDFKPFSSSTDSYNSSSHKRFHYETKTNSLPNNESPDHSVVTPATRPTKQLKTMMSSTTTWNNKNNASNNNSSSSSSSKLISFEHSNASSSVVSQQYQYAKPKMESTGRSENLNFGAVISQGGFAYEGKSFQTYDKLGNKANTTAMMRNPIQAQDHVLAERKRREKLSQRFIALSAMVPGLKKMDKATVLGDAIKYLKQLQERVKTLEEKAIEKTVESAVFVKRSILFADDEDSSSTDNNSDQPLPEIEARVSGKDVLIRIHCDKHICRSAKILNELEKYHLTVQSSSFLPFGNDTLDITIIAQMNKEHSVTAKDLIKSLRQSLRKSNNI</sequence>
<proteinExistence type="predicted"/>
<evidence type="ECO:0000256" key="3">
    <source>
        <dbReference type="ARBA" id="ARBA00023015"/>
    </source>
</evidence>
<dbReference type="Pfam" id="PF00010">
    <property type="entry name" value="HLH"/>
    <property type="match status" value="1"/>
</dbReference>
<keyword evidence="3" id="KW-0805">Transcription regulation</keyword>
<comment type="subcellular location">
    <subcellularLocation>
        <location evidence="1">Nucleus</location>
    </subcellularLocation>
</comment>
<evidence type="ECO:0000256" key="5">
    <source>
        <dbReference type="ARBA" id="ARBA00023163"/>
    </source>
</evidence>
<keyword evidence="11" id="KW-1185">Reference proteome</keyword>
<dbReference type="InterPro" id="IPR052610">
    <property type="entry name" value="bHLH_transcription_regulator"/>
</dbReference>
<evidence type="ECO:0000313" key="10">
    <source>
        <dbReference type="EMBL" id="KAK7251872.1"/>
    </source>
</evidence>
<evidence type="ECO:0000256" key="6">
    <source>
        <dbReference type="ARBA" id="ARBA00023242"/>
    </source>
</evidence>
<name>A0AAN9HU15_CROPI</name>